<keyword evidence="1" id="KW-0472">Membrane</keyword>
<keyword evidence="1" id="KW-1133">Transmembrane helix</keyword>
<protein>
    <submittedName>
        <fullName evidence="2">Uncharacterized protein</fullName>
    </submittedName>
</protein>
<keyword evidence="1" id="KW-0812">Transmembrane</keyword>
<feature type="transmembrane region" description="Helical" evidence="1">
    <location>
        <begin position="6"/>
        <end position="23"/>
    </location>
</feature>
<proteinExistence type="predicted"/>
<accession>A0A381YE93</accession>
<evidence type="ECO:0000313" key="2">
    <source>
        <dbReference type="EMBL" id="SVA75416.1"/>
    </source>
</evidence>
<reference evidence="2" key="1">
    <citation type="submission" date="2018-05" db="EMBL/GenBank/DDBJ databases">
        <authorList>
            <person name="Lanie J.A."/>
            <person name="Ng W.-L."/>
            <person name="Kazmierczak K.M."/>
            <person name="Andrzejewski T.M."/>
            <person name="Davidsen T.M."/>
            <person name="Wayne K.J."/>
            <person name="Tettelin H."/>
            <person name="Glass J.I."/>
            <person name="Rusch D."/>
            <person name="Podicherti R."/>
            <person name="Tsui H.-C.T."/>
            <person name="Winkler M.E."/>
        </authorList>
    </citation>
    <scope>NUCLEOTIDE SEQUENCE</scope>
</reference>
<name>A0A381YE93_9ZZZZ</name>
<dbReference type="AlphaFoldDB" id="A0A381YE93"/>
<dbReference type="EMBL" id="UINC01018045">
    <property type="protein sequence ID" value="SVA75416.1"/>
    <property type="molecule type" value="Genomic_DNA"/>
</dbReference>
<sequence length="66" mass="7308">MNSKQVRLTLITVVVLAVLYYWLSPQQNCIRDKSAGLSIVEGETAAEAVKAEKLKIIEQCGESNAW</sequence>
<gene>
    <name evidence="2" type="ORF">METZ01_LOCUS128270</name>
</gene>
<organism evidence="2">
    <name type="scientific">marine metagenome</name>
    <dbReference type="NCBI Taxonomy" id="408172"/>
    <lineage>
        <taxon>unclassified sequences</taxon>
        <taxon>metagenomes</taxon>
        <taxon>ecological metagenomes</taxon>
    </lineage>
</organism>
<evidence type="ECO:0000256" key="1">
    <source>
        <dbReference type="SAM" id="Phobius"/>
    </source>
</evidence>